<dbReference type="PROSITE" id="PS50838">
    <property type="entry name" value="MAGE"/>
    <property type="match status" value="1"/>
</dbReference>
<dbReference type="SMART" id="SM01373">
    <property type="entry name" value="MAGE"/>
    <property type="match status" value="1"/>
</dbReference>
<dbReference type="FunFam" id="1.10.10.1210:FF:000001">
    <property type="entry name" value="melanoma-associated antigen D1"/>
    <property type="match status" value="1"/>
</dbReference>
<dbReference type="Gene3D" id="1.10.10.1200">
    <property type="entry name" value="MAGE homology domain, winged helix WH1 motif"/>
    <property type="match status" value="1"/>
</dbReference>
<sequence>METQIRREGLGCSPASIKRKKKKEDSGHLGLQGLGVKEGQAPAEVKMKNPQEDFGIPTPEPKEPASAVSSGQPHDEVSTMFSEDDFQSTEGAPSGPQIQWSQDLPRVQVFREQANQEDRSPRRTQRITGGEVLWGPITQIFPTVWPADLTGVIMPLEQRSQHCKPEEGLQAQEDNPGLVGGAQALQAEEQEAASFSSTLNVGTLEEVPATESPSPPQSPQGESSSPTAMDSIFGSLSDEGSSSQEEEGPSTSPDLIDPESFSQDILHDKIIDLVHLLLRKYRVKGLITKAEMLGSVIKNYEDYFPEIFREASECMQLLFGIDVKEVDPTSHSYVLVTSLSLSYDGIQGDEQSMPKSGLLIIVLGVIFMEGNCVPEEVMWEVLSIMGVYAGREHFLFGEPKKLLTHDWVQEKYLVYRQVPGTDPACYEFLWGPRAHAETSKMKVLEYIANANGRDPSSYPSLYEDALREEEEGV</sequence>
<dbReference type="SMART" id="SM01392">
    <property type="entry name" value="MAGE_N"/>
    <property type="match status" value="1"/>
</dbReference>
<dbReference type="InterPro" id="IPR041899">
    <property type="entry name" value="MAGE_WH2"/>
</dbReference>
<dbReference type="FunFam" id="1.10.10.1200:FF:000002">
    <property type="entry name" value="MAGE family member A11"/>
    <property type="match status" value="1"/>
</dbReference>
<dbReference type="InterPro" id="IPR002190">
    <property type="entry name" value="MHD_dom"/>
</dbReference>
<feature type="compositionally biased region" description="Polar residues" evidence="2">
    <location>
        <begin position="88"/>
        <end position="102"/>
    </location>
</feature>
<reference evidence="4" key="1">
    <citation type="journal article" date="2011" name="Nat. Biotechnol.">
        <title>Genome sequencing and comparison of two nonhuman primate animal models, the cynomolgus and Chinese rhesus macaques.</title>
        <authorList>
            <person name="Yan G."/>
            <person name="Zhang G."/>
            <person name="Fang X."/>
            <person name="Zhang Y."/>
            <person name="Li C."/>
            <person name="Ling F."/>
            <person name="Cooper D.N."/>
            <person name="Li Q."/>
            <person name="Li Y."/>
            <person name="van Gool A.J."/>
            <person name="Du H."/>
            <person name="Chen J."/>
            <person name="Chen R."/>
            <person name="Zhang P."/>
            <person name="Huang Z."/>
            <person name="Thompson J.R."/>
            <person name="Meng Y."/>
            <person name="Bai Y."/>
            <person name="Wang J."/>
            <person name="Zhuo M."/>
            <person name="Wang T."/>
            <person name="Huang Y."/>
            <person name="Wei L."/>
            <person name="Li J."/>
            <person name="Wang Z."/>
            <person name="Hu H."/>
            <person name="Yang P."/>
            <person name="Le L."/>
            <person name="Stenson P.D."/>
            <person name="Li B."/>
            <person name="Liu X."/>
            <person name="Ball E.V."/>
            <person name="An N."/>
            <person name="Huang Q."/>
            <person name="Zhang Y."/>
            <person name="Fan W."/>
            <person name="Zhang X."/>
            <person name="Li Y."/>
            <person name="Wang W."/>
            <person name="Katze M.G."/>
            <person name="Su B."/>
            <person name="Nielsen R."/>
            <person name="Yang H."/>
            <person name="Wang J."/>
            <person name="Wang X."/>
            <person name="Wang J."/>
        </authorList>
    </citation>
    <scope>NUCLEOTIDE SEQUENCE [LARGE SCALE GENOMIC DNA]</scope>
    <source>
        <strain evidence="4">CE-4</strain>
    </source>
</reference>
<feature type="region of interest" description="Disordered" evidence="2">
    <location>
        <begin position="1"/>
        <end position="103"/>
    </location>
</feature>
<evidence type="ECO:0000256" key="1">
    <source>
        <dbReference type="ARBA" id="ARBA00084104"/>
    </source>
</evidence>
<dbReference type="Gene3D" id="1.10.10.1210">
    <property type="entry name" value="MAGE homology domain, winged helix WH2 motif"/>
    <property type="match status" value="1"/>
</dbReference>
<evidence type="ECO:0000313" key="4">
    <source>
        <dbReference type="EMBL" id="EHH61298.1"/>
    </source>
</evidence>
<dbReference type="GO" id="GO:0042826">
    <property type="term" value="F:histone deacetylase binding"/>
    <property type="evidence" value="ECO:0007669"/>
    <property type="project" value="TreeGrafter"/>
</dbReference>
<dbReference type="Pfam" id="PF12440">
    <property type="entry name" value="MAGE_N"/>
    <property type="match status" value="1"/>
</dbReference>
<dbReference type="InterPro" id="IPR041898">
    <property type="entry name" value="MAGE_WH1"/>
</dbReference>
<gene>
    <name evidence="4" type="ORF">EGM_19281</name>
</gene>
<feature type="compositionally biased region" description="Low complexity" evidence="2">
    <location>
        <begin position="219"/>
        <end position="243"/>
    </location>
</feature>
<keyword evidence="1" id="KW-0825">Tumor antigen</keyword>
<dbReference type="InterPro" id="IPR021072">
    <property type="entry name" value="MAGE_N"/>
</dbReference>
<feature type="region of interest" description="Disordered" evidence="2">
    <location>
        <begin position="206"/>
        <end position="259"/>
    </location>
</feature>
<dbReference type="InterPro" id="IPR037445">
    <property type="entry name" value="MAGE"/>
</dbReference>
<dbReference type="GO" id="GO:0005634">
    <property type="term" value="C:nucleus"/>
    <property type="evidence" value="ECO:0007669"/>
    <property type="project" value="TreeGrafter"/>
</dbReference>
<dbReference type="Proteomes" id="UP000009130">
    <property type="component" value="Chromosome X"/>
</dbReference>
<proteinExistence type="predicted"/>
<feature type="domain" description="MAGE" evidence="3">
    <location>
        <begin position="266"/>
        <end position="465"/>
    </location>
</feature>
<name>G7Q1W3_MACFA</name>
<evidence type="ECO:0000256" key="2">
    <source>
        <dbReference type="SAM" id="MobiDB-lite"/>
    </source>
</evidence>
<dbReference type="GO" id="GO:0000122">
    <property type="term" value="P:negative regulation of transcription by RNA polymerase II"/>
    <property type="evidence" value="ECO:0007669"/>
    <property type="project" value="TreeGrafter"/>
</dbReference>
<protein>
    <recommendedName>
        <fullName evidence="3">MAGE domain-containing protein</fullName>
    </recommendedName>
</protein>
<evidence type="ECO:0000259" key="3">
    <source>
        <dbReference type="PROSITE" id="PS50838"/>
    </source>
</evidence>
<dbReference type="AlphaFoldDB" id="G7Q1W3"/>
<dbReference type="EMBL" id="CM001296">
    <property type="protein sequence ID" value="EHH61298.1"/>
    <property type="molecule type" value="Genomic_DNA"/>
</dbReference>
<accession>G7Q1W3</accession>
<dbReference type="PANTHER" id="PTHR11736:SF146">
    <property type="entry name" value="MELANOMA-ASSOCIATED ANTIGEN 11"/>
    <property type="match status" value="1"/>
</dbReference>
<dbReference type="PANTHER" id="PTHR11736">
    <property type="entry name" value="MELANOMA-ASSOCIATED ANTIGEN MAGE ANTIGEN"/>
    <property type="match status" value="1"/>
</dbReference>
<dbReference type="Pfam" id="PF01454">
    <property type="entry name" value="MAGE"/>
    <property type="match status" value="1"/>
</dbReference>
<organism>
    <name type="scientific">Macaca fascicularis</name>
    <name type="common">Crab-eating macaque</name>
    <name type="synonym">Cynomolgus monkey</name>
    <dbReference type="NCBI Taxonomy" id="9541"/>
    <lineage>
        <taxon>Eukaryota</taxon>
        <taxon>Metazoa</taxon>
        <taxon>Chordata</taxon>
        <taxon>Craniata</taxon>
        <taxon>Vertebrata</taxon>
        <taxon>Euteleostomi</taxon>
        <taxon>Mammalia</taxon>
        <taxon>Eutheria</taxon>
        <taxon>Euarchontoglires</taxon>
        <taxon>Primates</taxon>
        <taxon>Haplorrhini</taxon>
        <taxon>Catarrhini</taxon>
        <taxon>Cercopithecidae</taxon>
        <taxon>Cercopithecinae</taxon>
        <taxon>Macaca</taxon>
    </lineage>
</organism>